<organism evidence="2 3">
    <name type="scientific">Roseovarius litorisediminis</name>
    <dbReference type="NCBI Taxonomy" id="1312363"/>
    <lineage>
        <taxon>Bacteria</taxon>
        <taxon>Pseudomonadati</taxon>
        <taxon>Pseudomonadota</taxon>
        <taxon>Alphaproteobacteria</taxon>
        <taxon>Rhodobacterales</taxon>
        <taxon>Roseobacteraceae</taxon>
        <taxon>Roseovarius</taxon>
    </lineage>
</organism>
<accession>A0A1Y5RNI7</accession>
<gene>
    <name evidence="2" type="ORF">PEL8287_00920</name>
</gene>
<keyword evidence="3" id="KW-1185">Reference proteome</keyword>
<dbReference type="EMBL" id="FWFL01000002">
    <property type="protein sequence ID" value="SLN21573.1"/>
    <property type="molecule type" value="Genomic_DNA"/>
</dbReference>
<protein>
    <submittedName>
        <fullName evidence="2">Uncharacterized protein</fullName>
    </submittedName>
</protein>
<evidence type="ECO:0000313" key="3">
    <source>
        <dbReference type="Proteomes" id="UP000193827"/>
    </source>
</evidence>
<sequence length="116" mass="13596">MQEFLPYITAFGIGSLVSALIQFWLTTRLNNRRKIYEERKEAYIGLLEAWKRQDQEGIKSENLFDVGHWVLRAELVASNKVFDLLKLWKNSEPGSPERIPTTEKLKQAMRDDLRSL</sequence>
<proteinExistence type="predicted"/>
<evidence type="ECO:0000313" key="2">
    <source>
        <dbReference type="EMBL" id="SLN21573.1"/>
    </source>
</evidence>
<keyword evidence="1" id="KW-0472">Membrane</keyword>
<feature type="transmembrane region" description="Helical" evidence="1">
    <location>
        <begin position="6"/>
        <end position="25"/>
    </location>
</feature>
<keyword evidence="1" id="KW-0812">Transmembrane</keyword>
<evidence type="ECO:0000256" key="1">
    <source>
        <dbReference type="SAM" id="Phobius"/>
    </source>
</evidence>
<reference evidence="2 3" key="1">
    <citation type="submission" date="2017-03" db="EMBL/GenBank/DDBJ databases">
        <authorList>
            <person name="Afonso C.L."/>
            <person name="Miller P.J."/>
            <person name="Scott M.A."/>
            <person name="Spackman E."/>
            <person name="Goraichik I."/>
            <person name="Dimitrov K.M."/>
            <person name="Suarez D.L."/>
            <person name="Swayne D.E."/>
        </authorList>
    </citation>
    <scope>NUCLEOTIDE SEQUENCE [LARGE SCALE GENOMIC DNA]</scope>
    <source>
        <strain evidence="2 3">CECT 8287</strain>
    </source>
</reference>
<keyword evidence="1" id="KW-1133">Transmembrane helix</keyword>
<dbReference type="AlphaFoldDB" id="A0A1Y5RNI7"/>
<name>A0A1Y5RNI7_9RHOB</name>
<dbReference type="Proteomes" id="UP000193827">
    <property type="component" value="Unassembled WGS sequence"/>
</dbReference>
<dbReference type="OrthoDB" id="7065898at2"/>
<dbReference type="RefSeq" id="WP_085891171.1">
    <property type="nucleotide sequence ID" value="NZ_FWFL01000002.1"/>
</dbReference>